<dbReference type="GO" id="GO:0008270">
    <property type="term" value="F:zinc ion binding"/>
    <property type="evidence" value="ECO:0007669"/>
    <property type="project" value="UniProtKB-KW"/>
</dbReference>
<dbReference type="PANTHER" id="PTHR31065:SF1">
    <property type="entry name" value="OS09G0116050 PROTEIN"/>
    <property type="match status" value="1"/>
</dbReference>
<dbReference type="InterPro" id="IPR000315">
    <property type="entry name" value="Znf_B-box"/>
</dbReference>
<dbReference type="PANTHER" id="PTHR31065">
    <property type="entry name" value="PLATZ TRANSCRIPTION FACTOR FAMILY PROTEIN"/>
    <property type="match status" value="1"/>
</dbReference>
<evidence type="ECO:0000259" key="2">
    <source>
        <dbReference type="PROSITE" id="PS50119"/>
    </source>
</evidence>
<name>D5AAE5_PICSI</name>
<keyword evidence="1" id="KW-0479">Metal-binding</keyword>
<keyword evidence="1" id="KW-0862">Zinc</keyword>
<feature type="domain" description="B box-type" evidence="2">
    <location>
        <begin position="58"/>
        <end position="101"/>
    </location>
</feature>
<dbReference type="InterPro" id="IPR006734">
    <property type="entry name" value="PLATZ"/>
</dbReference>
<proteinExistence type="evidence at transcript level"/>
<sequence length="293" mass="33113">MCECYALNCNNSHHKHKQRHRTKIPSDNNTQGTTNMVGFVACEVEERPTWLDALLTDKFFVPCATHETAKKNEKNIFCLDCCLSICPHCLPVHRSHRLLQVRRYVYHDVIRLDDMEKLIDCSYVQAYTTNSAKVLFLNQRPQTRPFKGSGNICGTCERSLQEPYLFCSLACKVDHLMKQGKDLRKYLYECESLALSDFVFAQSEGLKEFEEGGHISPNSTLDNTMAFHTSSGSSASGGVGCKTLGCTATTEFVKRRRSGFIGSRTLQRPCAAVTEMVVSFNRRKGIPQRSPLY</sequence>
<dbReference type="Pfam" id="PF04640">
    <property type="entry name" value="PLATZ"/>
    <property type="match status" value="1"/>
</dbReference>
<evidence type="ECO:0000256" key="1">
    <source>
        <dbReference type="PROSITE-ProRule" id="PRU00024"/>
    </source>
</evidence>
<keyword evidence="1" id="KW-0863">Zinc-finger</keyword>
<organism evidence="3">
    <name type="scientific">Picea sitchensis</name>
    <name type="common">Sitka spruce</name>
    <name type="synonym">Pinus sitchensis</name>
    <dbReference type="NCBI Taxonomy" id="3332"/>
    <lineage>
        <taxon>Eukaryota</taxon>
        <taxon>Viridiplantae</taxon>
        <taxon>Streptophyta</taxon>
        <taxon>Embryophyta</taxon>
        <taxon>Tracheophyta</taxon>
        <taxon>Spermatophyta</taxon>
        <taxon>Pinopsida</taxon>
        <taxon>Pinidae</taxon>
        <taxon>Conifers I</taxon>
        <taxon>Pinales</taxon>
        <taxon>Pinaceae</taxon>
        <taxon>Picea</taxon>
    </lineage>
</organism>
<reference evidence="3" key="1">
    <citation type="submission" date="2010-04" db="EMBL/GenBank/DDBJ databases">
        <authorList>
            <person name="Reid K.E."/>
            <person name="Liao N."/>
            <person name="Chan S."/>
            <person name="Docking R."/>
            <person name="Taylor G."/>
            <person name="Moore R."/>
            <person name="Mayo M."/>
            <person name="Munro S."/>
            <person name="King J."/>
            <person name="Yanchuk A."/>
            <person name="Holt R."/>
            <person name="Jones S."/>
            <person name="Marra M."/>
            <person name="Ritland C.E."/>
            <person name="Ritland K."/>
            <person name="Bohlmann J."/>
        </authorList>
    </citation>
    <scope>NUCLEOTIDE SEQUENCE</scope>
    <source>
        <tissue evidence="3">Bud</tissue>
    </source>
</reference>
<evidence type="ECO:0000313" key="3">
    <source>
        <dbReference type="EMBL" id="ADE76514.1"/>
    </source>
</evidence>
<dbReference type="EMBL" id="BT123178">
    <property type="protein sequence ID" value="ADE76514.1"/>
    <property type="molecule type" value="mRNA"/>
</dbReference>
<dbReference type="PROSITE" id="PS50119">
    <property type="entry name" value="ZF_BBOX"/>
    <property type="match status" value="1"/>
</dbReference>
<protein>
    <recommendedName>
        <fullName evidence="2">B box-type domain-containing protein</fullName>
    </recommendedName>
</protein>
<dbReference type="OMA" id="PHCLTPH"/>
<accession>D5AAE5</accession>
<dbReference type="AlphaFoldDB" id="D5AAE5"/>